<evidence type="ECO:0000256" key="1">
    <source>
        <dbReference type="ARBA" id="ARBA00023012"/>
    </source>
</evidence>
<evidence type="ECO:0000256" key="2">
    <source>
        <dbReference type="PROSITE-ProRule" id="PRU00110"/>
    </source>
</evidence>
<dbReference type="GO" id="GO:0000160">
    <property type="term" value="P:phosphorelay signal transduction system"/>
    <property type="evidence" value="ECO:0007669"/>
    <property type="project" value="UniProtKB-KW"/>
</dbReference>
<accession>A0A6L9MC12</accession>
<dbReference type="InterPro" id="IPR036641">
    <property type="entry name" value="HPT_dom_sf"/>
</dbReference>
<proteinExistence type="predicted"/>
<keyword evidence="6" id="KW-1185">Reference proteome</keyword>
<dbReference type="GO" id="GO:0004672">
    <property type="term" value="F:protein kinase activity"/>
    <property type="evidence" value="ECO:0007669"/>
    <property type="project" value="UniProtKB-ARBA"/>
</dbReference>
<feature type="modified residue" description="Phosphohistidine" evidence="2">
    <location>
        <position position="76"/>
    </location>
</feature>
<dbReference type="Proteomes" id="UP000476332">
    <property type="component" value="Unassembled WGS sequence"/>
</dbReference>
<gene>
    <name evidence="5" type="ORF">GTW51_00660</name>
</gene>
<keyword evidence="1" id="KW-0902">Two-component regulatory system</keyword>
<protein>
    <recommendedName>
        <fullName evidence="4">HPt domain-containing protein</fullName>
    </recommendedName>
</protein>
<evidence type="ECO:0000259" key="4">
    <source>
        <dbReference type="PROSITE" id="PS50894"/>
    </source>
</evidence>
<organism evidence="5 6">
    <name type="scientific">Aurantimonas aggregata</name>
    <dbReference type="NCBI Taxonomy" id="2047720"/>
    <lineage>
        <taxon>Bacteria</taxon>
        <taxon>Pseudomonadati</taxon>
        <taxon>Pseudomonadota</taxon>
        <taxon>Alphaproteobacteria</taxon>
        <taxon>Hyphomicrobiales</taxon>
        <taxon>Aurantimonadaceae</taxon>
        <taxon>Aurantimonas</taxon>
    </lineage>
</organism>
<dbReference type="AlphaFoldDB" id="A0A6L9MC12"/>
<keyword evidence="2" id="KW-0597">Phosphoprotein</keyword>
<dbReference type="RefSeq" id="WP_163041964.1">
    <property type="nucleotide sequence ID" value="NZ_JAAAMJ010000001.1"/>
</dbReference>
<sequence>MLLAALKPEKSKVGDAAAGAPCPSRRRPIDLVHLARQTCGDRALEADVLGMLGRQLDTLMRRLDGAREEDRRQIAHSLKGTARNVGAFRLADSAERYETALRDETALAQLRLEAEAVSSFARSLID</sequence>
<evidence type="ECO:0000256" key="3">
    <source>
        <dbReference type="SAM" id="MobiDB-lite"/>
    </source>
</evidence>
<feature type="domain" description="HPt" evidence="4">
    <location>
        <begin position="37"/>
        <end position="126"/>
    </location>
</feature>
<dbReference type="PROSITE" id="PS50894">
    <property type="entry name" value="HPT"/>
    <property type="match status" value="1"/>
</dbReference>
<reference evidence="5 6" key="1">
    <citation type="submission" date="2020-01" db="EMBL/GenBank/DDBJ databases">
        <title>Genomes of bacteria type strains.</title>
        <authorList>
            <person name="Chen J."/>
            <person name="Zhu S."/>
            <person name="Chen J."/>
        </authorList>
    </citation>
    <scope>NUCLEOTIDE SEQUENCE [LARGE SCALE GENOMIC DNA]</scope>
    <source>
        <strain evidence="5 6">KCTC 52919</strain>
    </source>
</reference>
<dbReference type="Pfam" id="PF01627">
    <property type="entry name" value="Hpt"/>
    <property type="match status" value="1"/>
</dbReference>
<evidence type="ECO:0000313" key="6">
    <source>
        <dbReference type="Proteomes" id="UP000476332"/>
    </source>
</evidence>
<dbReference type="Gene3D" id="1.20.120.160">
    <property type="entry name" value="HPT domain"/>
    <property type="match status" value="1"/>
</dbReference>
<name>A0A6L9MC12_9HYPH</name>
<dbReference type="SUPFAM" id="SSF47226">
    <property type="entry name" value="Histidine-containing phosphotransfer domain, HPT domain"/>
    <property type="match status" value="1"/>
</dbReference>
<comment type="caution">
    <text evidence="5">The sequence shown here is derived from an EMBL/GenBank/DDBJ whole genome shotgun (WGS) entry which is preliminary data.</text>
</comment>
<feature type="region of interest" description="Disordered" evidence="3">
    <location>
        <begin position="1"/>
        <end position="21"/>
    </location>
</feature>
<evidence type="ECO:0000313" key="5">
    <source>
        <dbReference type="EMBL" id="NDV85208.1"/>
    </source>
</evidence>
<dbReference type="EMBL" id="JAAAMJ010000001">
    <property type="protein sequence ID" value="NDV85208.1"/>
    <property type="molecule type" value="Genomic_DNA"/>
</dbReference>
<dbReference type="InterPro" id="IPR008207">
    <property type="entry name" value="Sig_transdc_His_kin_Hpt_dom"/>
</dbReference>